<dbReference type="EMBL" id="PDLN01000010">
    <property type="protein sequence ID" value="RDW74003.1"/>
    <property type="molecule type" value="Genomic_DNA"/>
</dbReference>
<evidence type="ECO:0000256" key="1">
    <source>
        <dbReference type="ARBA" id="ARBA00022630"/>
    </source>
</evidence>
<evidence type="ECO:0000313" key="4">
    <source>
        <dbReference type="EMBL" id="RDW74003.1"/>
    </source>
</evidence>
<keyword evidence="3" id="KW-0560">Oxidoreductase</keyword>
<evidence type="ECO:0000313" key="5">
    <source>
        <dbReference type="Proteomes" id="UP000256328"/>
    </source>
</evidence>
<evidence type="ECO:0000256" key="2">
    <source>
        <dbReference type="ARBA" id="ARBA00022827"/>
    </source>
</evidence>
<name>A0A3D8RIX7_9HELO</name>
<keyword evidence="1" id="KW-0285">Flavoprotein</keyword>
<keyword evidence="5" id="KW-1185">Reference proteome</keyword>
<evidence type="ECO:0000256" key="3">
    <source>
        <dbReference type="ARBA" id="ARBA00023002"/>
    </source>
</evidence>
<keyword evidence="2" id="KW-0274">FAD</keyword>
<dbReference type="Proteomes" id="UP000256328">
    <property type="component" value="Unassembled WGS sequence"/>
</dbReference>
<protein>
    <submittedName>
        <fullName evidence="4">Uncharacterized protein</fullName>
    </submittedName>
</protein>
<dbReference type="OrthoDB" id="2915840at2759"/>
<dbReference type="InterPro" id="IPR036188">
    <property type="entry name" value="FAD/NAD-bd_sf"/>
</dbReference>
<gene>
    <name evidence="4" type="ORF">BP5796_07445</name>
</gene>
<comment type="caution">
    <text evidence="4">The sequence shown here is derived from an EMBL/GenBank/DDBJ whole genome shotgun (WGS) entry which is preliminary data.</text>
</comment>
<sequence length="564" mass="63080">MSTLLSTCSRWAGLVAAKTYLEVDPSINLTIIDADSTIGGVWGRDRIYPGLLCDSPVGFFEYSDLAMGPEIGLKDCDDLPAAKVYDYMHKYCKKFSLLERTRLNTTVTNITRDSESQEWKVEIRPSGETVTCDKLLVATGLASIPNWPDIPMDTFTGPVMHSRDIGKRHPELISEKVNRVTVLGGCKSALDAAMACSAAGKIVDWVIRAPGDGNGPGMMVQVRKGGKHAAAFTGRWKSFISPSVFSTAGFWYNFWHSGKNRFGFWLRSKMWEKMGRAPLGMEPYKTKSENMSKLLPEIDSSLWQTAAVNALHGNEGFLAKLHMGKDVHVHRASITSLTGSEAVLSNGTILPCDAAVLATGWKYSTSMFEPSLALTLGVPTQVEYEDPAEAKYWQALSLKAEHNLQERYPVLKTAPDFHKHELEHTPFRLYKHIIPHTYAAQRDRSLIFLGMLSNLQFTMYAEVSALWGISWMEGLLDDGAVPSSKDQIDYEIAEFNSWSAQRYLSRGRMRMIAGGEIQDIIDLLMQDLGLPVHRRKGWIREHFVPYRSLDYKGIVQDVLRKGVV</sequence>
<dbReference type="SUPFAM" id="SSF51905">
    <property type="entry name" value="FAD/NAD(P)-binding domain"/>
    <property type="match status" value="2"/>
</dbReference>
<accession>A0A3D8RIX7</accession>
<dbReference type="InterPro" id="IPR050346">
    <property type="entry name" value="FMO-like"/>
</dbReference>
<organism evidence="4 5">
    <name type="scientific">Coleophoma crateriformis</name>
    <dbReference type="NCBI Taxonomy" id="565419"/>
    <lineage>
        <taxon>Eukaryota</taxon>
        <taxon>Fungi</taxon>
        <taxon>Dikarya</taxon>
        <taxon>Ascomycota</taxon>
        <taxon>Pezizomycotina</taxon>
        <taxon>Leotiomycetes</taxon>
        <taxon>Helotiales</taxon>
        <taxon>Dermateaceae</taxon>
        <taxon>Coleophoma</taxon>
    </lineage>
</organism>
<dbReference type="Gene3D" id="3.50.50.60">
    <property type="entry name" value="FAD/NAD(P)-binding domain"/>
    <property type="match status" value="1"/>
</dbReference>
<dbReference type="GO" id="GO:0016491">
    <property type="term" value="F:oxidoreductase activity"/>
    <property type="evidence" value="ECO:0007669"/>
    <property type="project" value="UniProtKB-KW"/>
</dbReference>
<dbReference type="PANTHER" id="PTHR23023">
    <property type="entry name" value="DIMETHYLANILINE MONOOXYGENASE"/>
    <property type="match status" value="1"/>
</dbReference>
<proteinExistence type="predicted"/>
<reference evidence="4 5" key="1">
    <citation type="journal article" date="2018" name="IMA Fungus">
        <title>IMA Genome-F 9: Draft genome sequence of Annulohypoxylon stygium, Aspergillus mulundensis, Berkeleyomyces basicola (syn. Thielaviopsis basicola), Ceratocystis smalleyi, two Cercospora beticola strains, Coleophoma cylindrospora, Fusarium fracticaudum, Phialophora cf. hyalina, and Morchella septimelata.</title>
        <authorList>
            <person name="Wingfield B.D."/>
            <person name="Bills G.F."/>
            <person name="Dong Y."/>
            <person name="Huang W."/>
            <person name="Nel W.J."/>
            <person name="Swalarsk-Parry B.S."/>
            <person name="Vaghefi N."/>
            <person name="Wilken P.M."/>
            <person name="An Z."/>
            <person name="de Beer Z.W."/>
            <person name="De Vos L."/>
            <person name="Chen L."/>
            <person name="Duong T.A."/>
            <person name="Gao Y."/>
            <person name="Hammerbacher A."/>
            <person name="Kikkert J.R."/>
            <person name="Li Y."/>
            <person name="Li H."/>
            <person name="Li K."/>
            <person name="Li Q."/>
            <person name="Liu X."/>
            <person name="Ma X."/>
            <person name="Naidoo K."/>
            <person name="Pethybridge S.J."/>
            <person name="Sun J."/>
            <person name="Steenkamp E.T."/>
            <person name="van der Nest M.A."/>
            <person name="van Wyk S."/>
            <person name="Wingfield M.J."/>
            <person name="Xiong C."/>
            <person name="Yue Q."/>
            <person name="Zhang X."/>
        </authorList>
    </citation>
    <scope>NUCLEOTIDE SEQUENCE [LARGE SCALE GENOMIC DNA]</scope>
    <source>
        <strain evidence="4 5">BP5796</strain>
    </source>
</reference>
<dbReference type="AlphaFoldDB" id="A0A3D8RIX7"/>
<dbReference type="Pfam" id="PF13738">
    <property type="entry name" value="Pyr_redox_3"/>
    <property type="match status" value="1"/>
</dbReference>